<name>A0AAD7G431_MYCRO</name>
<keyword evidence="1" id="KW-0472">Membrane</keyword>
<sequence length="244" mass="26577">MCRRWGLCAALERGVPHLGALGHNGGQPQFTIVRFPCQLTVQKYIKHRSAFKFTLVSARFTSAEVEVLTGNLALDAGLGPEFDLTYKYLPSKASAGGEEIPFKFSKDFPIKFKKLPTIPSVIFINGSFMVHKPGFSALAIPGILVIGPYISFNAGLELDVQLKGKALARNSISWSNVSAKLDFINEDAAIGNWIPALGTPLTRFEVEGHVAFYPFVSAAIMFGITVSGGTLNRRRRRDSSPPSC</sequence>
<feature type="transmembrane region" description="Helical" evidence="1">
    <location>
        <begin position="210"/>
        <end position="231"/>
    </location>
</feature>
<protein>
    <submittedName>
        <fullName evidence="2">Uncharacterized protein</fullName>
    </submittedName>
</protein>
<comment type="caution">
    <text evidence="2">The sequence shown here is derived from an EMBL/GenBank/DDBJ whole genome shotgun (WGS) entry which is preliminary data.</text>
</comment>
<dbReference type="AlphaFoldDB" id="A0AAD7G431"/>
<keyword evidence="1" id="KW-1133">Transmembrane helix</keyword>
<accession>A0AAD7G431</accession>
<dbReference type="EMBL" id="JARKIE010000226">
    <property type="protein sequence ID" value="KAJ7664138.1"/>
    <property type="molecule type" value="Genomic_DNA"/>
</dbReference>
<dbReference type="Proteomes" id="UP001221757">
    <property type="component" value="Unassembled WGS sequence"/>
</dbReference>
<gene>
    <name evidence="2" type="ORF">B0H17DRAFT_1143798</name>
</gene>
<reference evidence="2" key="1">
    <citation type="submission" date="2023-03" db="EMBL/GenBank/DDBJ databases">
        <title>Massive genome expansion in bonnet fungi (Mycena s.s.) driven by repeated elements and novel gene families across ecological guilds.</title>
        <authorList>
            <consortium name="Lawrence Berkeley National Laboratory"/>
            <person name="Harder C.B."/>
            <person name="Miyauchi S."/>
            <person name="Viragh M."/>
            <person name="Kuo A."/>
            <person name="Thoen E."/>
            <person name="Andreopoulos B."/>
            <person name="Lu D."/>
            <person name="Skrede I."/>
            <person name="Drula E."/>
            <person name="Henrissat B."/>
            <person name="Morin E."/>
            <person name="Kohler A."/>
            <person name="Barry K."/>
            <person name="LaButti K."/>
            <person name="Morin E."/>
            <person name="Salamov A."/>
            <person name="Lipzen A."/>
            <person name="Mereny Z."/>
            <person name="Hegedus B."/>
            <person name="Baldrian P."/>
            <person name="Stursova M."/>
            <person name="Weitz H."/>
            <person name="Taylor A."/>
            <person name="Grigoriev I.V."/>
            <person name="Nagy L.G."/>
            <person name="Martin F."/>
            <person name="Kauserud H."/>
        </authorList>
    </citation>
    <scope>NUCLEOTIDE SEQUENCE</scope>
    <source>
        <strain evidence="2">CBHHK067</strain>
    </source>
</reference>
<organism evidence="2 3">
    <name type="scientific">Mycena rosella</name>
    <name type="common">Pink bonnet</name>
    <name type="synonym">Agaricus rosellus</name>
    <dbReference type="NCBI Taxonomy" id="1033263"/>
    <lineage>
        <taxon>Eukaryota</taxon>
        <taxon>Fungi</taxon>
        <taxon>Dikarya</taxon>
        <taxon>Basidiomycota</taxon>
        <taxon>Agaricomycotina</taxon>
        <taxon>Agaricomycetes</taxon>
        <taxon>Agaricomycetidae</taxon>
        <taxon>Agaricales</taxon>
        <taxon>Marasmiineae</taxon>
        <taxon>Mycenaceae</taxon>
        <taxon>Mycena</taxon>
    </lineage>
</organism>
<keyword evidence="3" id="KW-1185">Reference proteome</keyword>
<evidence type="ECO:0000256" key="1">
    <source>
        <dbReference type="SAM" id="Phobius"/>
    </source>
</evidence>
<evidence type="ECO:0000313" key="3">
    <source>
        <dbReference type="Proteomes" id="UP001221757"/>
    </source>
</evidence>
<proteinExistence type="predicted"/>
<evidence type="ECO:0000313" key="2">
    <source>
        <dbReference type="EMBL" id="KAJ7664138.1"/>
    </source>
</evidence>
<feature type="transmembrane region" description="Helical" evidence="1">
    <location>
        <begin position="134"/>
        <end position="152"/>
    </location>
</feature>
<keyword evidence="1" id="KW-0812">Transmembrane</keyword>